<evidence type="ECO:0000313" key="2">
    <source>
        <dbReference type="EMBL" id="UXN70437.1"/>
    </source>
</evidence>
<reference evidence="2 3" key="1">
    <citation type="submission" date="2022-09" db="EMBL/GenBank/DDBJ databases">
        <title>Interaction between co-microsymbionts with complementary sets of symbiotic genes in legume-rhizobium systems.</title>
        <authorList>
            <person name="Safronova V."/>
            <person name="Sazanova A."/>
            <person name="Afonin A."/>
            <person name="Chirak E."/>
        </authorList>
    </citation>
    <scope>NUCLEOTIDE SEQUENCE [LARGE SCALE GENOMIC DNA]</scope>
    <source>
        <strain evidence="2 3">A18/4-1</strain>
    </source>
</reference>
<evidence type="ECO:0000259" key="1">
    <source>
        <dbReference type="Pfam" id="PF13788"/>
    </source>
</evidence>
<gene>
    <name evidence="2" type="ORF">N8A98_04360</name>
</gene>
<accession>A0ABY6CGR3</accession>
<dbReference type="InterPro" id="IPR025438">
    <property type="entry name" value="DUF4180"/>
</dbReference>
<organism evidence="2 3">
    <name type="scientific">Devosia neptuniae</name>
    <dbReference type="NCBI Taxonomy" id="191302"/>
    <lineage>
        <taxon>Bacteria</taxon>
        <taxon>Pseudomonadati</taxon>
        <taxon>Pseudomonadota</taxon>
        <taxon>Alphaproteobacteria</taxon>
        <taxon>Hyphomicrobiales</taxon>
        <taxon>Devosiaceae</taxon>
        <taxon>Devosia</taxon>
    </lineage>
</organism>
<dbReference type="Proteomes" id="UP001061862">
    <property type="component" value="Chromosome"/>
</dbReference>
<sequence length="162" mass="17431">MAARLNNDCINAKRNGFSLPCPTLNVAEIRLELTPYIFVGKGEIVTVTSSINGLVAFELANEGPLLGTEADALDILSETYGTETSVIVIPVTRLLPDFLQLRSGMAGAFIQKLQNYGCRLVVVGDISADVAGSEALAAFVVETNRVGHHMFVPDRQALLERL</sequence>
<name>A0ABY6CGR3_9HYPH</name>
<feature type="domain" description="DUF4180" evidence="1">
    <location>
        <begin position="57"/>
        <end position="162"/>
    </location>
</feature>
<evidence type="ECO:0000313" key="3">
    <source>
        <dbReference type="Proteomes" id="UP001061862"/>
    </source>
</evidence>
<dbReference type="EMBL" id="CP104965">
    <property type="protein sequence ID" value="UXN70437.1"/>
    <property type="molecule type" value="Genomic_DNA"/>
</dbReference>
<dbReference type="Pfam" id="PF13788">
    <property type="entry name" value="DUF4180"/>
    <property type="match status" value="1"/>
</dbReference>
<dbReference type="RefSeq" id="WP_262169487.1">
    <property type="nucleotide sequence ID" value="NZ_CP104965.1"/>
</dbReference>
<protein>
    <submittedName>
        <fullName evidence="2">DUF4180 domain-containing protein</fullName>
    </submittedName>
</protein>
<proteinExistence type="predicted"/>
<keyword evidence="3" id="KW-1185">Reference proteome</keyword>